<proteinExistence type="predicted"/>
<dbReference type="InterPro" id="IPR001487">
    <property type="entry name" value="Bromodomain"/>
</dbReference>
<gene>
    <name evidence="4" type="ORF">HaLaN_11333</name>
</gene>
<feature type="non-terminal residue" evidence="4">
    <location>
        <position position="365"/>
    </location>
</feature>
<evidence type="ECO:0000256" key="2">
    <source>
        <dbReference type="PROSITE-ProRule" id="PRU00035"/>
    </source>
</evidence>
<dbReference type="SUPFAM" id="SSF47370">
    <property type="entry name" value="Bromodomain"/>
    <property type="match status" value="1"/>
</dbReference>
<evidence type="ECO:0000256" key="1">
    <source>
        <dbReference type="ARBA" id="ARBA00023117"/>
    </source>
</evidence>
<evidence type="ECO:0000313" key="5">
    <source>
        <dbReference type="Proteomes" id="UP000485058"/>
    </source>
</evidence>
<organism evidence="4 5">
    <name type="scientific">Haematococcus lacustris</name>
    <name type="common">Green alga</name>
    <name type="synonym">Haematococcus pluvialis</name>
    <dbReference type="NCBI Taxonomy" id="44745"/>
    <lineage>
        <taxon>Eukaryota</taxon>
        <taxon>Viridiplantae</taxon>
        <taxon>Chlorophyta</taxon>
        <taxon>core chlorophytes</taxon>
        <taxon>Chlorophyceae</taxon>
        <taxon>CS clade</taxon>
        <taxon>Chlamydomonadales</taxon>
        <taxon>Haematococcaceae</taxon>
        <taxon>Haematococcus</taxon>
    </lineage>
</organism>
<dbReference type="EMBL" id="BLLF01000813">
    <property type="protein sequence ID" value="GFH15157.1"/>
    <property type="molecule type" value="Genomic_DNA"/>
</dbReference>
<reference evidence="4 5" key="1">
    <citation type="submission" date="2020-02" db="EMBL/GenBank/DDBJ databases">
        <title>Draft genome sequence of Haematococcus lacustris strain NIES-144.</title>
        <authorList>
            <person name="Morimoto D."/>
            <person name="Nakagawa S."/>
            <person name="Yoshida T."/>
            <person name="Sawayama S."/>
        </authorList>
    </citation>
    <scope>NUCLEOTIDE SEQUENCE [LARGE SCALE GENOMIC DNA]</scope>
    <source>
        <strain evidence="4 5">NIES-144</strain>
    </source>
</reference>
<dbReference type="SMART" id="SM00297">
    <property type="entry name" value="BROMO"/>
    <property type="match status" value="1"/>
</dbReference>
<dbReference type="InterPro" id="IPR036427">
    <property type="entry name" value="Bromodomain-like_sf"/>
</dbReference>
<dbReference type="PANTHER" id="PTHR45926">
    <property type="entry name" value="OSJNBA0053K19.4 PROTEIN"/>
    <property type="match status" value="1"/>
</dbReference>
<evidence type="ECO:0000313" key="4">
    <source>
        <dbReference type="EMBL" id="GFH15157.1"/>
    </source>
</evidence>
<dbReference type="Proteomes" id="UP000485058">
    <property type="component" value="Unassembled WGS sequence"/>
</dbReference>
<sequence>MHIAHELCTVDVQYMRANVIAEAMEGVELSEECKPARLSRDAREVSASRDARLQQYRILELQRRLAELSSQLEVAILESRHLIAHKSTQVPKPPVELTKDEVAQLSKERARRLAELLNRTCLAFVKIIMSHKLAWPFNTPVDTRAYPDYLKVVVRPMDLLTIKSKLESGGQYRDPKEVWADVQLVFSNAKQFNPPGSDVHVMAQTVLDYASEKYEKMLAQKVADAETQAQRDESSARRRKAERLHAAMVQASELHCLGILALMDEVTLSLHEVKAQAVAACPSLPPKELEELLQGLQELSDPQLEAAVMLIAARQPAAIQPEEVRPGLRKPNLACLVLCVGALGRKSVAFEGKNKRLWLQPGSLE</sequence>
<comment type="caution">
    <text evidence="4">The sequence shown here is derived from an EMBL/GenBank/DDBJ whole genome shotgun (WGS) entry which is preliminary data.</text>
</comment>
<dbReference type="PROSITE" id="PS50014">
    <property type="entry name" value="BROMODOMAIN_2"/>
    <property type="match status" value="1"/>
</dbReference>
<dbReference type="Pfam" id="PF00439">
    <property type="entry name" value="Bromodomain"/>
    <property type="match status" value="1"/>
</dbReference>
<dbReference type="InterPro" id="IPR018359">
    <property type="entry name" value="Bromodomain_CS"/>
</dbReference>
<feature type="domain" description="Bromo" evidence="3">
    <location>
        <begin position="129"/>
        <end position="200"/>
    </location>
</feature>
<protein>
    <submittedName>
        <fullName evidence="4">Ring3 protein</fullName>
    </submittedName>
</protein>
<keyword evidence="1 2" id="KW-0103">Bromodomain</keyword>
<dbReference type="PROSITE" id="PS00633">
    <property type="entry name" value="BROMODOMAIN_1"/>
    <property type="match status" value="1"/>
</dbReference>
<dbReference type="AlphaFoldDB" id="A0A699YY01"/>
<evidence type="ECO:0000259" key="3">
    <source>
        <dbReference type="PROSITE" id="PS50014"/>
    </source>
</evidence>
<name>A0A699YY01_HAELA</name>
<keyword evidence="5" id="KW-1185">Reference proteome</keyword>
<dbReference type="PRINTS" id="PR00503">
    <property type="entry name" value="BROMODOMAIN"/>
</dbReference>
<dbReference type="Gene3D" id="1.20.920.10">
    <property type="entry name" value="Bromodomain-like"/>
    <property type="match status" value="1"/>
</dbReference>
<accession>A0A699YY01</accession>